<dbReference type="Pfam" id="PF14368">
    <property type="entry name" value="LTP_2"/>
    <property type="match status" value="1"/>
</dbReference>
<keyword evidence="1" id="KW-1133">Transmembrane helix</keyword>
<dbReference type="Gene3D" id="1.10.110.10">
    <property type="entry name" value="Plant lipid-transfer and hydrophobic proteins"/>
    <property type="match status" value="1"/>
</dbReference>
<evidence type="ECO:0000259" key="2">
    <source>
        <dbReference type="Pfam" id="PF14368"/>
    </source>
</evidence>
<feature type="transmembrane region" description="Helical" evidence="1">
    <location>
        <begin position="9"/>
        <end position="26"/>
    </location>
</feature>
<evidence type="ECO:0000256" key="1">
    <source>
        <dbReference type="SAM" id="Phobius"/>
    </source>
</evidence>
<dbReference type="Proteomes" id="UP000813463">
    <property type="component" value="Chromosome 4"/>
</dbReference>
<keyword evidence="1" id="KW-0472">Membrane</keyword>
<dbReference type="InterPro" id="IPR044741">
    <property type="entry name" value="NsLTP-like"/>
</dbReference>
<name>A0A9R0JC02_SPIOL</name>
<dbReference type="OrthoDB" id="653734at2759"/>
<dbReference type="KEGG" id="soe:110803516"/>
<accession>A0A9R0JC02</accession>
<evidence type="ECO:0000313" key="4">
    <source>
        <dbReference type="RefSeq" id="XP_021864721.1"/>
    </source>
</evidence>
<dbReference type="SUPFAM" id="SSF47699">
    <property type="entry name" value="Bifunctional inhibitor/lipid-transfer protein/seed storage 2S albumin"/>
    <property type="match status" value="1"/>
</dbReference>
<keyword evidence="3" id="KW-1185">Reference proteome</keyword>
<organism evidence="3 4">
    <name type="scientific">Spinacia oleracea</name>
    <name type="common">Spinach</name>
    <dbReference type="NCBI Taxonomy" id="3562"/>
    <lineage>
        <taxon>Eukaryota</taxon>
        <taxon>Viridiplantae</taxon>
        <taxon>Streptophyta</taxon>
        <taxon>Embryophyta</taxon>
        <taxon>Tracheophyta</taxon>
        <taxon>Spermatophyta</taxon>
        <taxon>Magnoliopsida</taxon>
        <taxon>eudicotyledons</taxon>
        <taxon>Gunneridae</taxon>
        <taxon>Pentapetalae</taxon>
        <taxon>Caryophyllales</taxon>
        <taxon>Chenopodiaceae</taxon>
        <taxon>Chenopodioideae</taxon>
        <taxon>Anserineae</taxon>
        <taxon>Spinacia</taxon>
    </lineage>
</organism>
<dbReference type="InterPro" id="IPR036312">
    <property type="entry name" value="Bifun_inhib/LTP/seed_sf"/>
</dbReference>
<evidence type="ECO:0000313" key="3">
    <source>
        <dbReference type="Proteomes" id="UP000813463"/>
    </source>
</evidence>
<protein>
    <recommendedName>
        <fullName evidence="2">Bifunctional inhibitor/plant lipid transfer protein/seed storage helical domain-containing protein</fullName>
    </recommendedName>
</protein>
<dbReference type="PANTHER" id="PTHR33286">
    <property type="entry name" value="BIFUNCTIONAL INHIBITOR/LIPID-TRANSFER PROTEIN/SEED STORAGE 2S ALBUMIN SUPERFAMILY PROTEIN"/>
    <property type="match status" value="1"/>
</dbReference>
<keyword evidence="1" id="KW-0812">Transmembrane</keyword>
<dbReference type="PANTHER" id="PTHR33286:SF54">
    <property type="entry name" value="BIFUNCTIONAL INHIBITOR_LIPID-TRANSFER PROTEIN_SEED STORAGE 2S ALBUMIN SUPERFAMILY PROTEIN"/>
    <property type="match status" value="1"/>
</dbReference>
<dbReference type="AlphaFoldDB" id="A0A9R0JC02"/>
<feature type="domain" description="Bifunctional inhibitor/plant lipid transfer protein/seed storage helical" evidence="2">
    <location>
        <begin position="31"/>
        <end position="109"/>
    </location>
</feature>
<dbReference type="RefSeq" id="XP_021864721.1">
    <property type="nucleotide sequence ID" value="XM_022009029.2"/>
</dbReference>
<reference evidence="3" key="1">
    <citation type="journal article" date="2021" name="Nat. Commun.">
        <title>Genomic analyses provide insights into spinach domestication and the genetic basis of agronomic traits.</title>
        <authorList>
            <person name="Cai X."/>
            <person name="Sun X."/>
            <person name="Xu C."/>
            <person name="Sun H."/>
            <person name="Wang X."/>
            <person name="Ge C."/>
            <person name="Zhang Z."/>
            <person name="Wang Q."/>
            <person name="Fei Z."/>
            <person name="Jiao C."/>
            <person name="Wang Q."/>
        </authorList>
    </citation>
    <scope>NUCLEOTIDE SEQUENCE [LARGE SCALE GENOMIC DNA]</scope>
    <source>
        <strain evidence="3">cv. Varoflay</strain>
    </source>
</reference>
<sequence length="115" mass="12311">MASLISKNNHVLVLVIILGLIGAYYGNIKVGNGQCNGDLQGLITQCAVFVQKPGPIMNPSPTCCNVLRIIDVACMCTHITPQVEQLISMPKAMHSLQFCGKPMPHGSRCGSYTVP</sequence>
<dbReference type="GeneID" id="110803516"/>
<reference evidence="4" key="2">
    <citation type="submission" date="2025-08" db="UniProtKB">
        <authorList>
            <consortium name="RefSeq"/>
        </authorList>
    </citation>
    <scope>IDENTIFICATION</scope>
    <source>
        <tissue evidence="4">Leaf</tissue>
    </source>
</reference>
<proteinExistence type="predicted"/>
<dbReference type="CDD" id="cd04660">
    <property type="entry name" value="nsLTP_like"/>
    <property type="match status" value="1"/>
</dbReference>
<dbReference type="InterPro" id="IPR016140">
    <property type="entry name" value="Bifunc_inhib/LTP/seed_store"/>
</dbReference>
<gene>
    <name evidence="4" type="primary">LOC110803516</name>
</gene>